<feature type="domain" description="N-acetyltransferase" evidence="1">
    <location>
        <begin position="131"/>
        <end position="263"/>
    </location>
</feature>
<dbReference type="InterPro" id="IPR000182">
    <property type="entry name" value="GNAT_dom"/>
</dbReference>
<name>A0A0W0TQF3_LEGER</name>
<dbReference type="GO" id="GO:0016747">
    <property type="term" value="F:acyltransferase activity, transferring groups other than amino-acyl groups"/>
    <property type="evidence" value="ECO:0007669"/>
    <property type="project" value="InterPro"/>
</dbReference>
<proteinExistence type="predicted"/>
<dbReference type="STRING" id="448.Lery_1644"/>
<dbReference type="PATRIC" id="fig|448.7.peg.1713"/>
<dbReference type="CDD" id="cd04301">
    <property type="entry name" value="NAT_SF"/>
    <property type="match status" value="1"/>
</dbReference>
<sequence length="263" mass="29074">MPMLVSKHIAMLIEDCIKQSHIHVTRLYPAQAVLEIAGGAACFSGTDSFLTQVIGWGFATERDRFGDEITSIEQFYRHQGNPQVDIELCPLVSHWLPLQLGKRGYRLTEMNTISIFDLRQQAIQRPDNTPCLIRPVQRSDLGAWARVVAHGFNCLDAEEHFYHYACAPNVTAFAAWVDNNLVAGGTIAIHNGIADLGVTSTLPLYRGKGVQKALLTSRLHFAKEQGVWLAAVTTAPGSVSELNCQKVGFHCAYTRVKLTLSLE</sequence>
<accession>A0A0W0TQF3</accession>
<dbReference type="PROSITE" id="PS51186">
    <property type="entry name" value="GNAT"/>
    <property type="match status" value="1"/>
</dbReference>
<dbReference type="SUPFAM" id="SSF55729">
    <property type="entry name" value="Acyl-CoA N-acyltransferases (Nat)"/>
    <property type="match status" value="1"/>
</dbReference>
<protein>
    <submittedName>
        <fullName evidence="2">Putative Acetyltransferase, GNAT family</fullName>
    </submittedName>
</protein>
<dbReference type="RefSeq" id="WP_337589164.1">
    <property type="nucleotide sequence ID" value="NZ_LNYA01000024.1"/>
</dbReference>
<dbReference type="AlphaFoldDB" id="A0A0W0TQF3"/>
<dbReference type="Gene3D" id="3.40.630.30">
    <property type="match status" value="1"/>
</dbReference>
<dbReference type="Pfam" id="PF00583">
    <property type="entry name" value="Acetyltransf_1"/>
    <property type="match status" value="1"/>
</dbReference>
<comment type="caution">
    <text evidence="2">The sequence shown here is derived from an EMBL/GenBank/DDBJ whole genome shotgun (WGS) entry which is preliminary data.</text>
</comment>
<dbReference type="EMBL" id="LNYA01000024">
    <property type="protein sequence ID" value="KTC97805.1"/>
    <property type="molecule type" value="Genomic_DNA"/>
</dbReference>
<evidence type="ECO:0000259" key="1">
    <source>
        <dbReference type="PROSITE" id="PS51186"/>
    </source>
</evidence>
<reference evidence="2 3" key="1">
    <citation type="submission" date="2015-11" db="EMBL/GenBank/DDBJ databases">
        <title>Genomic analysis of 38 Legionella species identifies large and diverse effector repertoires.</title>
        <authorList>
            <person name="Burstein D."/>
            <person name="Amaro F."/>
            <person name="Zusman T."/>
            <person name="Lifshitz Z."/>
            <person name="Cohen O."/>
            <person name="Gilbert J.A."/>
            <person name="Pupko T."/>
            <person name="Shuman H.A."/>
            <person name="Segal G."/>
        </authorList>
    </citation>
    <scope>NUCLEOTIDE SEQUENCE [LARGE SCALE GENOMIC DNA]</scope>
    <source>
        <strain evidence="2 3">SE-32A-C8</strain>
    </source>
</reference>
<gene>
    <name evidence="2" type="ORF">Lery_1644</name>
</gene>
<evidence type="ECO:0000313" key="2">
    <source>
        <dbReference type="EMBL" id="KTC97805.1"/>
    </source>
</evidence>
<dbReference type="Proteomes" id="UP000054773">
    <property type="component" value="Unassembled WGS sequence"/>
</dbReference>
<keyword evidence="3" id="KW-1185">Reference proteome</keyword>
<dbReference type="InterPro" id="IPR016181">
    <property type="entry name" value="Acyl_CoA_acyltransferase"/>
</dbReference>
<evidence type="ECO:0000313" key="3">
    <source>
        <dbReference type="Proteomes" id="UP000054773"/>
    </source>
</evidence>
<keyword evidence="2" id="KW-0808">Transferase</keyword>
<organism evidence="2 3">
    <name type="scientific">Legionella erythra</name>
    <dbReference type="NCBI Taxonomy" id="448"/>
    <lineage>
        <taxon>Bacteria</taxon>
        <taxon>Pseudomonadati</taxon>
        <taxon>Pseudomonadota</taxon>
        <taxon>Gammaproteobacteria</taxon>
        <taxon>Legionellales</taxon>
        <taxon>Legionellaceae</taxon>
        <taxon>Legionella</taxon>
    </lineage>
</organism>